<feature type="transmembrane region" description="Helical" evidence="7">
    <location>
        <begin position="395"/>
        <end position="419"/>
    </location>
</feature>
<dbReference type="PANTHER" id="PTHR33362">
    <property type="entry name" value="SIALIC ACID TRAP TRANSPORTER PERMEASE PROTEIN SIAT-RELATED"/>
    <property type="match status" value="1"/>
</dbReference>
<protein>
    <submittedName>
        <fullName evidence="9">TRAP transporter large permease subunit</fullName>
    </submittedName>
</protein>
<dbReference type="NCBIfam" id="TIGR00786">
    <property type="entry name" value="dctM"/>
    <property type="match status" value="1"/>
</dbReference>
<evidence type="ECO:0000256" key="4">
    <source>
        <dbReference type="ARBA" id="ARBA00022692"/>
    </source>
</evidence>
<gene>
    <name evidence="9" type="ORF">D0435_06230</name>
</gene>
<feature type="domain" description="TRAP C4-dicarboxylate transport system permease DctM subunit" evidence="8">
    <location>
        <begin position="6"/>
        <end position="414"/>
    </location>
</feature>
<keyword evidence="4 7" id="KW-0812">Transmembrane</keyword>
<dbReference type="RefSeq" id="WP_160201530.1">
    <property type="nucleotide sequence ID" value="NZ_QXWK01000010.1"/>
</dbReference>
<dbReference type="Pfam" id="PF06808">
    <property type="entry name" value="DctM"/>
    <property type="match status" value="1"/>
</dbReference>
<evidence type="ECO:0000313" key="10">
    <source>
        <dbReference type="Proteomes" id="UP000446866"/>
    </source>
</evidence>
<keyword evidence="3" id="KW-0997">Cell inner membrane</keyword>
<evidence type="ECO:0000256" key="7">
    <source>
        <dbReference type="SAM" id="Phobius"/>
    </source>
</evidence>
<comment type="caution">
    <text evidence="9">The sequence shown here is derived from an EMBL/GenBank/DDBJ whole genome shotgun (WGS) entry which is preliminary data.</text>
</comment>
<keyword evidence="2" id="KW-1003">Cell membrane</keyword>
<feature type="transmembrane region" description="Helical" evidence="7">
    <location>
        <begin position="240"/>
        <end position="258"/>
    </location>
</feature>
<evidence type="ECO:0000256" key="5">
    <source>
        <dbReference type="ARBA" id="ARBA00022989"/>
    </source>
</evidence>
<evidence type="ECO:0000256" key="2">
    <source>
        <dbReference type="ARBA" id="ARBA00022475"/>
    </source>
</evidence>
<dbReference type="PIRSF" id="PIRSF006066">
    <property type="entry name" value="HI0050"/>
    <property type="match status" value="1"/>
</dbReference>
<dbReference type="InterPro" id="IPR010656">
    <property type="entry name" value="DctM"/>
</dbReference>
<feature type="transmembrane region" description="Helical" evidence="7">
    <location>
        <begin position="137"/>
        <end position="158"/>
    </location>
</feature>
<feature type="transmembrane region" description="Helical" evidence="7">
    <location>
        <begin position="170"/>
        <end position="191"/>
    </location>
</feature>
<reference evidence="9 10" key="1">
    <citation type="submission" date="2018-08" db="EMBL/GenBank/DDBJ databases">
        <title>Murine metabolic-syndrome-specific gut microbial biobank.</title>
        <authorList>
            <person name="Liu C."/>
        </authorList>
    </citation>
    <scope>NUCLEOTIDE SEQUENCE [LARGE SCALE GENOMIC DNA]</scope>
    <source>
        <strain evidence="9 10">28</strain>
    </source>
</reference>
<accession>A0A845QKM6</accession>
<sequence length="420" mass="43702">MGAILIISLLVLMLIGMPIAYALVLCSGITLVSTDFADLIIMVQRMFGGLDSFPILACPLFILAGYIMEGSSMSQRLVDWASCVCGRTRGGVGTVTIVACAIFAALTGSGPATVAAIGAIMYPALIDAGYPKNSSAALVAAGGALGPVIPPSIVMIIYGTTMGVSVPDMFTGAIVPGVLMAVALIAANNLMARRWGIEVSDKKYTAREVLGYTWKAAGTLFMPVLVLGGIYKGIFTATEAAAIACAYSLLISICYKSMTFKKLFEILKKSATVSAMGLLIVGSANVFGWLLAAGKIPATITTFLVPLLHTKVLYMAVLLILLFIIGTLMETSASVVILAPIIVPTGLALGFDPLHLGLVFVIALVVGYITPPFGVNLFTVCSTTGESYVDVVKGLVPYILTVIAAVILIAAFPVLTTVLL</sequence>
<comment type="subcellular location">
    <subcellularLocation>
        <location evidence="1">Cell inner membrane</location>
        <topology evidence="1">Multi-pass membrane protein</topology>
    </subcellularLocation>
</comment>
<feature type="transmembrane region" description="Helical" evidence="7">
    <location>
        <begin position="270"/>
        <end position="292"/>
    </location>
</feature>
<feature type="transmembrane region" description="Helical" evidence="7">
    <location>
        <begin position="212"/>
        <end position="234"/>
    </location>
</feature>
<evidence type="ECO:0000256" key="1">
    <source>
        <dbReference type="ARBA" id="ARBA00004429"/>
    </source>
</evidence>
<dbReference type="EMBL" id="QXWK01000010">
    <property type="protein sequence ID" value="NBH61247.1"/>
    <property type="molecule type" value="Genomic_DNA"/>
</dbReference>
<feature type="transmembrane region" description="Helical" evidence="7">
    <location>
        <begin position="88"/>
        <end position="106"/>
    </location>
</feature>
<dbReference type="InterPro" id="IPR004681">
    <property type="entry name" value="TRAP_DctM"/>
</dbReference>
<dbReference type="GO" id="GO:0005886">
    <property type="term" value="C:plasma membrane"/>
    <property type="evidence" value="ECO:0007669"/>
    <property type="project" value="UniProtKB-SubCell"/>
</dbReference>
<keyword evidence="6 7" id="KW-0472">Membrane</keyword>
<evidence type="ECO:0000259" key="8">
    <source>
        <dbReference type="Pfam" id="PF06808"/>
    </source>
</evidence>
<dbReference type="GO" id="GO:0022857">
    <property type="term" value="F:transmembrane transporter activity"/>
    <property type="evidence" value="ECO:0007669"/>
    <property type="project" value="TreeGrafter"/>
</dbReference>
<evidence type="ECO:0000256" key="3">
    <source>
        <dbReference type="ARBA" id="ARBA00022519"/>
    </source>
</evidence>
<feature type="transmembrane region" description="Helical" evidence="7">
    <location>
        <begin position="354"/>
        <end position="375"/>
    </location>
</feature>
<dbReference type="PANTHER" id="PTHR33362:SF3">
    <property type="entry name" value="SIALIC ACID TRAP TRANSPORTER PERMEASE PROTEIN SIAT"/>
    <property type="match status" value="1"/>
</dbReference>
<name>A0A845QKM6_9FIRM</name>
<feature type="transmembrane region" description="Helical" evidence="7">
    <location>
        <begin position="312"/>
        <end position="342"/>
    </location>
</feature>
<dbReference type="AlphaFoldDB" id="A0A845QKM6"/>
<proteinExistence type="predicted"/>
<keyword evidence="5 7" id="KW-1133">Transmembrane helix</keyword>
<evidence type="ECO:0000313" key="9">
    <source>
        <dbReference type="EMBL" id="NBH61247.1"/>
    </source>
</evidence>
<dbReference type="Proteomes" id="UP000446866">
    <property type="component" value="Unassembled WGS sequence"/>
</dbReference>
<organism evidence="9 10">
    <name type="scientific">Anaerotruncus colihominis</name>
    <dbReference type="NCBI Taxonomy" id="169435"/>
    <lineage>
        <taxon>Bacteria</taxon>
        <taxon>Bacillati</taxon>
        <taxon>Bacillota</taxon>
        <taxon>Clostridia</taxon>
        <taxon>Eubacteriales</taxon>
        <taxon>Oscillospiraceae</taxon>
        <taxon>Anaerotruncus</taxon>
    </lineage>
</organism>
<feature type="transmembrane region" description="Helical" evidence="7">
    <location>
        <begin position="46"/>
        <end position="67"/>
    </location>
</feature>
<keyword evidence="10" id="KW-1185">Reference proteome</keyword>
<evidence type="ECO:0000256" key="6">
    <source>
        <dbReference type="ARBA" id="ARBA00023136"/>
    </source>
</evidence>